<dbReference type="Proteomes" id="UP000649151">
    <property type="component" value="Unassembled WGS sequence"/>
</dbReference>
<dbReference type="RefSeq" id="WP_069986874.1">
    <property type="nucleotide sequence ID" value="NZ_JACOQK010000001.1"/>
</dbReference>
<dbReference type="Pfam" id="PF12822">
    <property type="entry name" value="ECF_trnsprt"/>
    <property type="match status" value="1"/>
</dbReference>
<dbReference type="Gene3D" id="1.10.1760.20">
    <property type="match status" value="1"/>
</dbReference>
<feature type="transmembrane region" description="Helical" evidence="1">
    <location>
        <begin position="134"/>
        <end position="159"/>
    </location>
</feature>
<organism evidence="2 3">
    <name type="scientific">Clostridium facile</name>
    <dbReference type="NCBI Taxonomy" id="2763035"/>
    <lineage>
        <taxon>Bacteria</taxon>
        <taxon>Bacillati</taxon>
        <taxon>Bacillota</taxon>
        <taxon>Clostridia</taxon>
        <taxon>Eubacteriales</taxon>
        <taxon>Clostridiaceae</taxon>
        <taxon>Clostridium</taxon>
    </lineage>
</organism>
<accession>A0ABR7ITA1</accession>
<evidence type="ECO:0000256" key="1">
    <source>
        <dbReference type="SAM" id="Phobius"/>
    </source>
</evidence>
<sequence length="208" mass="21906">MESETNKRTKTLVQIALLVAVMIVLNFTNLGLIPIPFSPLKVTTLHIPVIIGACLLGPKIGGILGFLFGLLSFINNSFVAPIVTSFVFTPLYSLGDYHGNFGSLIICFVPRILVGVFAGLIFQWMASKKCRTYLSGFVAGLVGSMTNTILVMGGIALFFGSEYASAKSSTLLAVIGTAVGVNGVPEAIVAAILTAAIVTPLLKILKRG</sequence>
<comment type="caution">
    <text evidence="2">The sequence shown here is derived from an EMBL/GenBank/DDBJ whole genome shotgun (WGS) entry which is preliminary data.</text>
</comment>
<dbReference type="EMBL" id="JACOQK010000001">
    <property type="protein sequence ID" value="MBC5788371.1"/>
    <property type="molecule type" value="Genomic_DNA"/>
</dbReference>
<keyword evidence="1" id="KW-0812">Transmembrane</keyword>
<evidence type="ECO:0000313" key="3">
    <source>
        <dbReference type="Proteomes" id="UP000649151"/>
    </source>
</evidence>
<keyword evidence="1" id="KW-1133">Transmembrane helix</keyword>
<reference evidence="2 3" key="1">
    <citation type="submission" date="2020-08" db="EMBL/GenBank/DDBJ databases">
        <title>Genome public.</title>
        <authorList>
            <person name="Liu C."/>
            <person name="Sun Q."/>
        </authorList>
    </citation>
    <scope>NUCLEOTIDE SEQUENCE [LARGE SCALE GENOMIC DNA]</scope>
    <source>
        <strain evidence="2 3">NSJ-27</strain>
    </source>
</reference>
<name>A0ABR7ITA1_9CLOT</name>
<feature type="transmembrane region" description="Helical" evidence="1">
    <location>
        <begin position="12"/>
        <end position="33"/>
    </location>
</feature>
<feature type="transmembrane region" description="Helical" evidence="1">
    <location>
        <begin position="171"/>
        <end position="202"/>
    </location>
</feature>
<feature type="transmembrane region" description="Helical" evidence="1">
    <location>
        <begin position="101"/>
        <end position="122"/>
    </location>
</feature>
<gene>
    <name evidence="2" type="ORF">H8Z77_10185</name>
</gene>
<evidence type="ECO:0000313" key="2">
    <source>
        <dbReference type="EMBL" id="MBC5788371.1"/>
    </source>
</evidence>
<feature type="transmembrane region" description="Helical" evidence="1">
    <location>
        <begin position="45"/>
        <end position="71"/>
    </location>
</feature>
<proteinExistence type="predicted"/>
<feature type="transmembrane region" description="Helical" evidence="1">
    <location>
        <begin position="78"/>
        <end position="95"/>
    </location>
</feature>
<keyword evidence="1" id="KW-0472">Membrane</keyword>
<protein>
    <submittedName>
        <fullName evidence="2">ECF transporter S component</fullName>
    </submittedName>
</protein>
<dbReference type="InterPro" id="IPR024529">
    <property type="entry name" value="ECF_trnsprt_substrate-spec"/>
</dbReference>
<keyword evidence="3" id="KW-1185">Reference proteome</keyword>